<accession>A0A9D3LKP1</accession>
<proteinExistence type="inferred from homology"/>
<organism evidence="7 8">
    <name type="scientific">Anguilla anguilla</name>
    <name type="common">European freshwater eel</name>
    <name type="synonym">Muraena anguilla</name>
    <dbReference type="NCBI Taxonomy" id="7936"/>
    <lineage>
        <taxon>Eukaryota</taxon>
        <taxon>Metazoa</taxon>
        <taxon>Chordata</taxon>
        <taxon>Craniata</taxon>
        <taxon>Vertebrata</taxon>
        <taxon>Euteleostomi</taxon>
        <taxon>Actinopterygii</taxon>
        <taxon>Neopterygii</taxon>
        <taxon>Teleostei</taxon>
        <taxon>Anguilliformes</taxon>
        <taxon>Anguillidae</taxon>
        <taxon>Anguilla</taxon>
    </lineage>
</organism>
<evidence type="ECO:0000256" key="5">
    <source>
        <dbReference type="ARBA" id="ARBA00023136"/>
    </source>
</evidence>
<dbReference type="SUPFAM" id="SSF103473">
    <property type="entry name" value="MFS general substrate transporter"/>
    <property type="match status" value="1"/>
</dbReference>
<dbReference type="EMBL" id="JAFIRN010000017">
    <property type="protein sequence ID" value="KAG5831892.1"/>
    <property type="molecule type" value="Genomic_DNA"/>
</dbReference>
<feature type="transmembrane region" description="Helical" evidence="6">
    <location>
        <begin position="279"/>
        <end position="297"/>
    </location>
</feature>
<dbReference type="InterPro" id="IPR036259">
    <property type="entry name" value="MFS_trans_sf"/>
</dbReference>
<feature type="transmembrane region" description="Helical" evidence="6">
    <location>
        <begin position="208"/>
        <end position="227"/>
    </location>
</feature>
<sequence length="485" mass="52960">ACVCVCARNAKHYNCLLLPARCLIAAFVDFKIFILLLFIMADLRVFNVVILGIGFLLIFTAFTTCGNIEQTVIKSVENRTFIGSGYHSLGIIYGVFSVSNLFAPTVVTVLGPQVTMFLSGVLYSGYIAVFILPAAWSLYLTSVLIGVGAAMLWTAQGHFLVQNSDADTINRNTGVFWGLLQCSMLFGNLYIYFDWNGITEITEGNRKSLFIALLVLSVLGTLCFLVLRRPPVQEDILSEEEGQSLLSARVIYKQRAVSAVREARSDLGTMLRLLRSRTILLLSSCMAYSGLELSFYSGVYGTCLGATAHFGDAAKGLIGLSGIVVGVGEILGGGLFGLACRNSRLRRTSVVFLGMVVHFVAFYLIFLNIPDDAPLVTSSVTQHEPYLLPSISIALLCSFLLGLGDSCFNTQLYSILGCVYGEESAPAFTIFKFIQSICAALAFFYSGYLLLSWQLLLMVLLGFVGTLCFFLVEKIQNLTEALEQP</sequence>
<evidence type="ECO:0000313" key="8">
    <source>
        <dbReference type="Proteomes" id="UP001044222"/>
    </source>
</evidence>
<dbReference type="CDD" id="cd17407">
    <property type="entry name" value="MFS_MFSD11"/>
    <property type="match status" value="1"/>
</dbReference>
<comment type="caution">
    <text evidence="7">The sequence shown here is derived from an EMBL/GenBank/DDBJ whole genome shotgun (WGS) entry which is preliminary data.</text>
</comment>
<dbReference type="PANTHER" id="PTHR23294">
    <property type="entry name" value="ET TRANSLATION PRODUCT-RELATED"/>
    <property type="match status" value="1"/>
</dbReference>
<dbReference type="AlphaFoldDB" id="A0A9D3LKP1"/>
<feature type="non-terminal residue" evidence="7">
    <location>
        <position position="1"/>
    </location>
</feature>
<keyword evidence="5 6" id="KW-0472">Membrane</keyword>
<feature type="transmembrane region" description="Helical" evidence="6">
    <location>
        <begin position="45"/>
        <end position="68"/>
    </location>
</feature>
<feature type="transmembrane region" description="Helical" evidence="6">
    <location>
        <begin position="386"/>
        <end position="404"/>
    </location>
</feature>
<evidence type="ECO:0000313" key="7">
    <source>
        <dbReference type="EMBL" id="KAG5831892.1"/>
    </source>
</evidence>
<evidence type="ECO:0000256" key="4">
    <source>
        <dbReference type="ARBA" id="ARBA00022989"/>
    </source>
</evidence>
<protein>
    <recommendedName>
        <fullName evidence="9">UNC93-like protein MFSD11</fullName>
    </recommendedName>
</protein>
<evidence type="ECO:0000256" key="1">
    <source>
        <dbReference type="ARBA" id="ARBA00004141"/>
    </source>
</evidence>
<feature type="transmembrane region" description="Helical" evidence="6">
    <location>
        <begin position="123"/>
        <end position="153"/>
    </location>
</feature>
<dbReference type="InterPro" id="IPR051617">
    <property type="entry name" value="UNC-93-like_regulator"/>
</dbReference>
<feature type="transmembrane region" description="Helical" evidence="6">
    <location>
        <begin position="89"/>
        <end position="111"/>
    </location>
</feature>
<feature type="transmembrane region" description="Helical" evidence="6">
    <location>
        <begin position="451"/>
        <end position="472"/>
    </location>
</feature>
<evidence type="ECO:0000256" key="3">
    <source>
        <dbReference type="ARBA" id="ARBA00022692"/>
    </source>
</evidence>
<dbReference type="Gene3D" id="1.20.1250.20">
    <property type="entry name" value="MFS general substrate transporter like domains"/>
    <property type="match status" value="1"/>
</dbReference>
<evidence type="ECO:0000256" key="2">
    <source>
        <dbReference type="ARBA" id="ARBA00009172"/>
    </source>
</evidence>
<dbReference type="PANTHER" id="PTHR23294:SF5">
    <property type="entry name" value="UNC93-LIKE PROTEIN MFSD11"/>
    <property type="match status" value="1"/>
</dbReference>
<feature type="transmembrane region" description="Helical" evidence="6">
    <location>
        <begin position="425"/>
        <end position="445"/>
    </location>
</feature>
<keyword evidence="3 6" id="KW-0812">Transmembrane</keyword>
<reference evidence="7" key="1">
    <citation type="submission" date="2021-01" db="EMBL/GenBank/DDBJ databases">
        <title>A chromosome-scale assembly of European eel, Anguilla anguilla.</title>
        <authorList>
            <person name="Henkel C."/>
            <person name="Jong-Raadsen S.A."/>
            <person name="Dufour S."/>
            <person name="Weltzien F.-A."/>
            <person name="Palstra A.P."/>
            <person name="Pelster B."/>
            <person name="Spaink H.P."/>
            <person name="Van Den Thillart G.E."/>
            <person name="Jansen H."/>
            <person name="Zahm M."/>
            <person name="Klopp C."/>
            <person name="Cedric C."/>
            <person name="Louis A."/>
            <person name="Berthelot C."/>
            <person name="Parey E."/>
            <person name="Roest Crollius H."/>
            <person name="Montfort J."/>
            <person name="Robinson-Rechavi M."/>
            <person name="Bucao C."/>
            <person name="Bouchez O."/>
            <person name="Gislard M."/>
            <person name="Lluch J."/>
            <person name="Milhes M."/>
            <person name="Lampietro C."/>
            <person name="Lopez Roques C."/>
            <person name="Donnadieu C."/>
            <person name="Braasch I."/>
            <person name="Desvignes T."/>
            <person name="Postlethwait J."/>
            <person name="Bobe J."/>
            <person name="Guiguen Y."/>
            <person name="Dirks R."/>
        </authorList>
    </citation>
    <scope>NUCLEOTIDE SEQUENCE</scope>
    <source>
        <strain evidence="7">Tag_6206</strain>
        <tissue evidence="7">Liver</tissue>
    </source>
</reference>
<comment type="similarity">
    <text evidence="2">Belongs to the unc-93 family.</text>
</comment>
<dbReference type="Pfam" id="PF05978">
    <property type="entry name" value="UNC-93"/>
    <property type="match status" value="1"/>
</dbReference>
<feature type="transmembrane region" description="Helical" evidence="6">
    <location>
        <begin position="317"/>
        <end position="338"/>
    </location>
</feature>
<feature type="transmembrane region" description="Helical" evidence="6">
    <location>
        <begin position="350"/>
        <end position="366"/>
    </location>
</feature>
<dbReference type="Proteomes" id="UP001044222">
    <property type="component" value="Chromosome 17"/>
</dbReference>
<feature type="transmembrane region" description="Helical" evidence="6">
    <location>
        <begin position="174"/>
        <end position="193"/>
    </location>
</feature>
<keyword evidence="8" id="KW-1185">Reference proteome</keyword>
<dbReference type="GO" id="GO:0016020">
    <property type="term" value="C:membrane"/>
    <property type="evidence" value="ECO:0007669"/>
    <property type="project" value="UniProtKB-SubCell"/>
</dbReference>
<feature type="transmembrane region" description="Helical" evidence="6">
    <location>
        <begin position="18"/>
        <end position="39"/>
    </location>
</feature>
<dbReference type="InterPro" id="IPR010291">
    <property type="entry name" value="Ion_channel_UNC-93"/>
</dbReference>
<comment type="subcellular location">
    <subcellularLocation>
        <location evidence="1">Membrane</location>
        <topology evidence="1">Multi-pass membrane protein</topology>
    </subcellularLocation>
</comment>
<evidence type="ECO:0000256" key="6">
    <source>
        <dbReference type="SAM" id="Phobius"/>
    </source>
</evidence>
<name>A0A9D3LKP1_ANGAN</name>
<keyword evidence="4 6" id="KW-1133">Transmembrane helix</keyword>
<gene>
    <name evidence="7" type="ORF">ANANG_G00285180</name>
</gene>
<evidence type="ECO:0008006" key="9">
    <source>
        <dbReference type="Google" id="ProtNLM"/>
    </source>
</evidence>